<comment type="caution">
    <text evidence="1">The sequence shown here is derived from an EMBL/GenBank/DDBJ whole genome shotgun (WGS) entry which is preliminary data.</text>
</comment>
<name>A0AAV5JCP7_9ROSI</name>
<dbReference type="Proteomes" id="UP001054252">
    <property type="component" value="Unassembled WGS sequence"/>
</dbReference>
<evidence type="ECO:0000313" key="2">
    <source>
        <dbReference type="Proteomes" id="UP001054252"/>
    </source>
</evidence>
<evidence type="ECO:0000313" key="1">
    <source>
        <dbReference type="EMBL" id="GKV12383.1"/>
    </source>
</evidence>
<protein>
    <submittedName>
        <fullName evidence="1">Uncharacterized protein</fullName>
    </submittedName>
</protein>
<proteinExistence type="predicted"/>
<gene>
    <name evidence="1" type="ORF">SLEP1_g23533</name>
</gene>
<keyword evidence="2" id="KW-1185">Reference proteome</keyword>
<dbReference type="AlphaFoldDB" id="A0AAV5JCP7"/>
<dbReference type="EMBL" id="BPVZ01000036">
    <property type="protein sequence ID" value="GKV12383.1"/>
    <property type="molecule type" value="Genomic_DNA"/>
</dbReference>
<organism evidence="1 2">
    <name type="scientific">Rubroshorea leprosula</name>
    <dbReference type="NCBI Taxonomy" id="152421"/>
    <lineage>
        <taxon>Eukaryota</taxon>
        <taxon>Viridiplantae</taxon>
        <taxon>Streptophyta</taxon>
        <taxon>Embryophyta</taxon>
        <taxon>Tracheophyta</taxon>
        <taxon>Spermatophyta</taxon>
        <taxon>Magnoliopsida</taxon>
        <taxon>eudicotyledons</taxon>
        <taxon>Gunneridae</taxon>
        <taxon>Pentapetalae</taxon>
        <taxon>rosids</taxon>
        <taxon>malvids</taxon>
        <taxon>Malvales</taxon>
        <taxon>Dipterocarpaceae</taxon>
        <taxon>Rubroshorea</taxon>
    </lineage>
</organism>
<sequence length="34" mass="3795">MPSSSTYILFFLLSPTKVKVLLLDLRVLGPNFIA</sequence>
<reference evidence="1 2" key="1">
    <citation type="journal article" date="2021" name="Commun. Biol.">
        <title>The genome of Shorea leprosula (Dipterocarpaceae) highlights the ecological relevance of drought in aseasonal tropical rainforests.</title>
        <authorList>
            <person name="Ng K.K.S."/>
            <person name="Kobayashi M.J."/>
            <person name="Fawcett J.A."/>
            <person name="Hatakeyama M."/>
            <person name="Paape T."/>
            <person name="Ng C.H."/>
            <person name="Ang C.C."/>
            <person name="Tnah L.H."/>
            <person name="Lee C.T."/>
            <person name="Nishiyama T."/>
            <person name="Sese J."/>
            <person name="O'Brien M.J."/>
            <person name="Copetti D."/>
            <person name="Mohd Noor M.I."/>
            <person name="Ong R.C."/>
            <person name="Putra M."/>
            <person name="Sireger I.Z."/>
            <person name="Indrioko S."/>
            <person name="Kosugi Y."/>
            <person name="Izuno A."/>
            <person name="Isagi Y."/>
            <person name="Lee S.L."/>
            <person name="Shimizu K.K."/>
        </authorList>
    </citation>
    <scope>NUCLEOTIDE SEQUENCE [LARGE SCALE GENOMIC DNA]</scope>
    <source>
        <strain evidence="1">214</strain>
    </source>
</reference>
<accession>A0AAV5JCP7</accession>